<dbReference type="InterPro" id="IPR038717">
    <property type="entry name" value="Tc1-like_DDE_dom"/>
</dbReference>
<dbReference type="NCBIfam" id="NF033545">
    <property type="entry name" value="transpos_IS630"/>
    <property type="match status" value="1"/>
</dbReference>
<sequence length="320" mass="38824">MKHHTEDYKQTAVKYYLHHNEDMRDTCEIFNCKFQSLSRWVEKYKQNGNINRKTRKNHNLKITPEIEKFVKEYVRKYSTTTLWELSKLVNDKFKIHLTDSSIYNILNKHKITRKRLRSKYYPEKREGQEASDLKTFYEKLNTYDYKRTICLDETSIYLNMKQSYGRSRSGRRVIKKTNKYPFKRYNMLCAICADKVVGWKLYKDITGGLKTQNILEFYDEFIKDNYKNYLIIMDNAVIHKSKMIRERIESNHNHLLYSVPYHPETNSIEEFFSQLKHYIKKESPNTYEDIDTTIKDILANKIKKEHLINYLKHSYKIYKS</sequence>
<dbReference type="AlphaFoldDB" id="A0A6C0I3D8"/>
<dbReference type="InterPro" id="IPR036397">
    <property type="entry name" value="RNaseH_sf"/>
</dbReference>
<protein>
    <submittedName>
        <fullName evidence="3">Uncharacterized protein</fullName>
    </submittedName>
</protein>
<dbReference type="SUPFAM" id="SSF53098">
    <property type="entry name" value="Ribonuclease H-like"/>
    <property type="match status" value="1"/>
</dbReference>
<feature type="domain" description="Tc1-like transposase DDE" evidence="1">
    <location>
        <begin position="148"/>
        <end position="289"/>
    </location>
</feature>
<dbReference type="SUPFAM" id="SSF46689">
    <property type="entry name" value="Homeodomain-like"/>
    <property type="match status" value="1"/>
</dbReference>
<organism evidence="3">
    <name type="scientific">viral metagenome</name>
    <dbReference type="NCBI Taxonomy" id="1070528"/>
    <lineage>
        <taxon>unclassified sequences</taxon>
        <taxon>metagenomes</taxon>
        <taxon>organismal metagenomes</taxon>
    </lineage>
</organism>
<reference evidence="3" key="1">
    <citation type="journal article" date="2020" name="Nature">
        <title>Giant virus diversity and host interactions through global metagenomics.</title>
        <authorList>
            <person name="Schulz F."/>
            <person name="Roux S."/>
            <person name="Paez-Espino D."/>
            <person name="Jungbluth S."/>
            <person name="Walsh D.A."/>
            <person name="Denef V.J."/>
            <person name="McMahon K.D."/>
            <person name="Konstantinidis K.T."/>
            <person name="Eloe-Fadrosh E.A."/>
            <person name="Kyrpides N.C."/>
            <person name="Woyke T."/>
        </authorList>
    </citation>
    <scope>NUCLEOTIDE SEQUENCE</scope>
    <source>
        <strain evidence="3">GVMAG-M-3300023184-190</strain>
    </source>
</reference>
<dbReference type="Gene3D" id="3.30.420.10">
    <property type="entry name" value="Ribonuclease H-like superfamily/Ribonuclease H"/>
    <property type="match status" value="1"/>
</dbReference>
<dbReference type="InterPro" id="IPR012337">
    <property type="entry name" value="RNaseH-like_sf"/>
</dbReference>
<name>A0A6C0I3D8_9ZZZZ</name>
<evidence type="ECO:0000259" key="1">
    <source>
        <dbReference type="Pfam" id="PF13358"/>
    </source>
</evidence>
<accession>A0A6C0I3D8</accession>
<evidence type="ECO:0000259" key="2">
    <source>
        <dbReference type="Pfam" id="PF13518"/>
    </source>
</evidence>
<dbReference type="InterPro" id="IPR047655">
    <property type="entry name" value="Transpos_IS630-like"/>
</dbReference>
<dbReference type="PANTHER" id="PTHR46564:SF1">
    <property type="entry name" value="TRANSPOSASE"/>
    <property type="match status" value="1"/>
</dbReference>
<evidence type="ECO:0000313" key="3">
    <source>
        <dbReference type="EMBL" id="QHT87404.1"/>
    </source>
</evidence>
<dbReference type="EMBL" id="MN740088">
    <property type="protein sequence ID" value="QHT87404.1"/>
    <property type="molecule type" value="Genomic_DNA"/>
</dbReference>
<dbReference type="Pfam" id="PF13518">
    <property type="entry name" value="HTH_28"/>
    <property type="match status" value="1"/>
</dbReference>
<feature type="domain" description="Insertion element IS150 protein InsJ-like helix-turn-helix" evidence="2">
    <location>
        <begin position="9"/>
        <end position="52"/>
    </location>
</feature>
<proteinExistence type="predicted"/>
<dbReference type="GO" id="GO:0003676">
    <property type="term" value="F:nucleic acid binding"/>
    <property type="evidence" value="ECO:0007669"/>
    <property type="project" value="InterPro"/>
</dbReference>
<dbReference type="InterPro" id="IPR055247">
    <property type="entry name" value="InsJ-like_HTH"/>
</dbReference>
<dbReference type="InterPro" id="IPR009057">
    <property type="entry name" value="Homeodomain-like_sf"/>
</dbReference>
<dbReference type="Pfam" id="PF13358">
    <property type="entry name" value="DDE_3"/>
    <property type="match status" value="1"/>
</dbReference>
<dbReference type="PANTHER" id="PTHR46564">
    <property type="entry name" value="TRANSPOSASE"/>
    <property type="match status" value="1"/>
</dbReference>